<evidence type="ECO:0000313" key="10">
    <source>
        <dbReference type="Proteomes" id="UP000859547"/>
    </source>
</evidence>
<evidence type="ECO:0000256" key="4">
    <source>
        <dbReference type="ARBA" id="ARBA00023125"/>
    </source>
</evidence>
<name>A0A8H9R0H5_CLOPF</name>
<dbReference type="PROSITE" id="PS51900">
    <property type="entry name" value="CB"/>
    <property type="match status" value="1"/>
</dbReference>
<dbReference type="InterPro" id="IPR050090">
    <property type="entry name" value="Tyrosine_recombinase_XerCD"/>
</dbReference>
<evidence type="ECO:0000259" key="7">
    <source>
        <dbReference type="PROSITE" id="PS51898"/>
    </source>
</evidence>
<evidence type="ECO:0000259" key="8">
    <source>
        <dbReference type="PROSITE" id="PS51900"/>
    </source>
</evidence>
<comment type="caution">
    <text evidence="9">The sequence shown here is derived from an EMBL/GenBank/DDBJ whole genome shotgun (WGS) entry which is preliminary data.</text>
</comment>
<organism evidence="9 10">
    <name type="scientific">Clostridium perfringens</name>
    <dbReference type="NCBI Taxonomy" id="1502"/>
    <lineage>
        <taxon>Bacteria</taxon>
        <taxon>Bacillati</taxon>
        <taxon>Bacillota</taxon>
        <taxon>Clostridia</taxon>
        <taxon>Eubacteriales</taxon>
        <taxon>Clostridiaceae</taxon>
        <taxon>Clostridium</taxon>
    </lineage>
</organism>
<dbReference type="GO" id="GO:0015074">
    <property type="term" value="P:DNA integration"/>
    <property type="evidence" value="ECO:0007669"/>
    <property type="project" value="UniProtKB-KW"/>
</dbReference>
<comment type="similarity">
    <text evidence="2">Belongs to the 'phage' integrase family.</text>
</comment>
<dbReference type="InterPro" id="IPR013762">
    <property type="entry name" value="Integrase-like_cat_sf"/>
</dbReference>
<dbReference type="GO" id="GO:0006310">
    <property type="term" value="P:DNA recombination"/>
    <property type="evidence" value="ECO:0007669"/>
    <property type="project" value="UniProtKB-KW"/>
</dbReference>
<dbReference type="Gene3D" id="1.10.443.10">
    <property type="entry name" value="Intergrase catalytic core"/>
    <property type="match status" value="1"/>
</dbReference>
<gene>
    <name evidence="9" type="ORF">I9080_003377</name>
</gene>
<dbReference type="PROSITE" id="PS51898">
    <property type="entry name" value="TYR_RECOMBINASE"/>
    <property type="match status" value="1"/>
</dbReference>
<evidence type="ECO:0000256" key="5">
    <source>
        <dbReference type="ARBA" id="ARBA00023172"/>
    </source>
</evidence>
<dbReference type="PANTHER" id="PTHR30349:SF41">
    <property type="entry name" value="INTEGRASE_RECOMBINASE PROTEIN MJ0367-RELATED"/>
    <property type="match status" value="1"/>
</dbReference>
<dbReference type="GO" id="GO:0003677">
    <property type="term" value="F:DNA binding"/>
    <property type="evidence" value="ECO:0007669"/>
    <property type="project" value="UniProtKB-UniRule"/>
</dbReference>
<evidence type="ECO:0000256" key="2">
    <source>
        <dbReference type="ARBA" id="ARBA00008857"/>
    </source>
</evidence>
<dbReference type="SUPFAM" id="SSF56349">
    <property type="entry name" value="DNA breaking-rejoining enzymes"/>
    <property type="match status" value="1"/>
</dbReference>
<dbReference type="Proteomes" id="UP000859547">
    <property type="component" value="Unassembled WGS sequence"/>
</dbReference>
<dbReference type="InterPro" id="IPR044068">
    <property type="entry name" value="CB"/>
</dbReference>
<dbReference type="Gene3D" id="1.10.150.130">
    <property type="match status" value="1"/>
</dbReference>
<evidence type="ECO:0000256" key="1">
    <source>
        <dbReference type="ARBA" id="ARBA00003283"/>
    </source>
</evidence>
<dbReference type="InterPro" id="IPR004107">
    <property type="entry name" value="Integrase_SAM-like_N"/>
</dbReference>
<keyword evidence="5" id="KW-0233">DNA recombination</keyword>
<sequence>MKKEISQFLSEESKRGLSEGTLQKYEIDLNLFFDYMEHKQNIKSLNSVTGEEGQKIIDRYINYLKREGYKPSTINGKIVSINKFLKYLGHEFKAKSIKIQNKMYIENIISEREFERLIRACKDNKRDYTIIMTLANTGLRISELLSLTINDPKKESIYIYGKGGKGRELILSPQLKKILNDYIDNYRMKTHKRLLFTGERGALKRNAINKMLLKYQKKTGISKEKMHPHSFRHFYAKYLISKGIGLDIIQTLLGHENINTTSIYTKSSKKELVSIINRTFLASI</sequence>
<dbReference type="InterPro" id="IPR010998">
    <property type="entry name" value="Integrase_recombinase_N"/>
</dbReference>
<keyword evidence="4 6" id="KW-0238">DNA-binding</keyword>
<comment type="function">
    <text evidence="1">Site-specific tyrosine recombinase, which acts by catalyzing the cutting and rejoining of the recombining DNA molecules.</text>
</comment>
<reference evidence="9" key="1">
    <citation type="journal article" date="2018" name="Genome Biol.">
        <title>SKESA: strategic k-mer extension for scrupulous assemblies.</title>
        <authorList>
            <person name="Souvorov A."/>
            <person name="Agarwala R."/>
            <person name="Lipman D.J."/>
        </authorList>
    </citation>
    <scope>NUCLEOTIDE SEQUENCE</scope>
    <source>
        <strain evidence="9">C8</strain>
    </source>
</reference>
<dbReference type="EMBL" id="DACTCB010000041">
    <property type="protein sequence ID" value="HAT4309515.1"/>
    <property type="molecule type" value="Genomic_DNA"/>
</dbReference>
<dbReference type="Pfam" id="PF00589">
    <property type="entry name" value="Phage_integrase"/>
    <property type="match status" value="1"/>
</dbReference>
<reference evidence="9" key="2">
    <citation type="submission" date="2020-07" db="EMBL/GenBank/DDBJ databases">
        <authorList>
            <consortium name="NCBI Pathogen Detection Project"/>
        </authorList>
    </citation>
    <scope>NUCLEOTIDE SEQUENCE</scope>
    <source>
        <strain evidence="9">C8</strain>
    </source>
</reference>
<feature type="domain" description="Tyr recombinase" evidence="7">
    <location>
        <begin position="104"/>
        <end position="277"/>
    </location>
</feature>
<proteinExistence type="inferred from homology"/>
<evidence type="ECO:0000313" key="9">
    <source>
        <dbReference type="EMBL" id="HAT4309515.1"/>
    </source>
</evidence>
<dbReference type="AlphaFoldDB" id="A0A8H9R0H5"/>
<feature type="domain" description="Core-binding (CB)" evidence="8">
    <location>
        <begin position="1"/>
        <end position="89"/>
    </location>
</feature>
<dbReference type="Pfam" id="PF02899">
    <property type="entry name" value="Phage_int_SAM_1"/>
    <property type="match status" value="1"/>
</dbReference>
<dbReference type="InterPro" id="IPR002104">
    <property type="entry name" value="Integrase_catalytic"/>
</dbReference>
<evidence type="ECO:0000256" key="3">
    <source>
        <dbReference type="ARBA" id="ARBA00022908"/>
    </source>
</evidence>
<keyword evidence="3" id="KW-0229">DNA integration</keyword>
<evidence type="ECO:0000256" key="6">
    <source>
        <dbReference type="PROSITE-ProRule" id="PRU01248"/>
    </source>
</evidence>
<protein>
    <submittedName>
        <fullName evidence="9">Tyrosine-type recombinase/integrase</fullName>
    </submittedName>
</protein>
<dbReference type="InterPro" id="IPR011010">
    <property type="entry name" value="DNA_brk_join_enz"/>
</dbReference>
<dbReference type="PANTHER" id="PTHR30349">
    <property type="entry name" value="PHAGE INTEGRASE-RELATED"/>
    <property type="match status" value="1"/>
</dbReference>
<accession>A0A8H9R0H5</accession>